<dbReference type="EMBL" id="RZNX01000002">
    <property type="protein sequence ID" value="RUT33472.1"/>
    <property type="molecule type" value="Genomic_DNA"/>
</dbReference>
<sequence length="235" mass="25644">MECLKVRQTGSLFHTGIKVKGRVSVLNVLFLIKSVQRHFIIAILTLLVCVGGAYLINVFVQPQYQASASLMANIAQANESGTYNELLASQMLTKTYEDTIQSRSVAGEVKKKLSLNESPTLLLRKIKVRTDPGTLVINLYATDRDPQSAVSIVNAFADAFISKSKGIVSSAKVTVLDYADMDQASEPVSPKKMFNLALGILIGLFAALSLCLLLESRRLSRRRSGMKGSKMEKSA</sequence>
<protein>
    <recommendedName>
        <fullName evidence="8">Polysaccharide chain length determinant N-terminal domain-containing protein</fullName>
    </recommendedName>
</protein>
<dbReference type="Proteomes" id="UP000272464">
    <property type="component" value="Unassembled WGS sequence"/>
</dbReference>
<evidence type="ECO:0000256" key="3">
    <source>
        <dbReference type="ARBA" id="ARBA00022475"/>
    </source>
</evidence>
<comment type="similarity">
    <text evidence="2">Belongs to the CpsC/CapA family.</text>
</comment>
<dbReference type="GO" id="GO:0004713">
    <property type="term" value="F:protein tyrosine kinase activity"/>
    <property type="evidence" value="ECO:0007669"/>
    <property type="project" value="TreeGrafter"/>
</dbReference>
<keyword evidence="5 7" id="KW-1133">Transmembrane helix</keyword>
<comment type="subcellular location">
    <subcellularLocation>
        <location evidence="1">Cell membrane</location>
        <topology evidence="1">Multi-pass membrane protein</topology>
    </subcellularLocation>
</comment>
<feature type="transmembrane region" description="Helical" evidence="7">
    <location>
        <begin position="193"/>
        <end position="214"/>
    </location>
</feature>
<organism evidence="9 10">
    <name type="scientific">Paenibacillus zeisoli</name>
    <dbReference type="NCBI Taxonomy" id="2496267"/>
    <lineage>
        <taxon>Bacteria</taxon>
        <taxon>Bacillati</taxon>
        <taxon>Bacillota</taxon>
        <taxon>Bacilli</taxon>
        <taxon>Bacillales</taxon>
        <taxon>Paenibacillaceae</taxon>
        <taxon>Paenibacillus</taxon>
    </lineage>
</organism>
<evidence type="ECO:0000256" key="7">
    <source>
        <dbReference type="SAM" id="Phobius"/>
    </source>
</evidence>
<accession>A0A3S1B8S7</accession>
<feature type="domain" description="Polysaccharide chain length determinant N-terminal" evidence="8">
    <location>
        <begin position="27"/>
        <end position="113"/>
    </location>
</feature>
<dbReference type="GO" id="GO:0005886">
    <property type="term" value="C:plasma membrane"/>
    <property type="evidence" value="ECO:0007669"/>
    <property type="project" value="UniProtKB-SubCell"/>
</dbReference>
<dbReference type="PANTHER" id="PTHR32309">
    <property type="entry name" value="TYROSINE-PROTEIN KINASE"/>
    <property type="match status" value="1"/>
</dbReference>
<dbReference type="InterPro" id="IPR050445">
    <property type="entry name" value="Bact_polysacc_biosynth/exp"/>
</dbReference>
<evidence type="ECO:0000256" key="1">
    <source>
        <dbReference type="ARBA" id="ARBA00004651"/>
    </source>
</evidence>
<keyword evidence="6 7" id="KW-0472">Membrane</keyword>
<feature type="transmembrane region" description="Helical" evidence="7">
    <location>
        <begin position="39"/>
        <end position="60"/>
    </location>
</feature>
<gene>
    <name evidence="9" type="ORF">EJP77_07430</name>
</gene>
<comment type="caution">
    <text evidence="9">The sequence shown here is derived from an EMBL/GenBank/DDBJ whole genome shotgun (WGS) entry which is preliminary data.</text>
</comment>
<evidence type="ECO:0000313" key="9">
    <source>
        <dbReference type="EMBL" id="RUT33472.1"/>
    </source>
</evidence>
<evidence type="ECO:0000256" key="4">
    <source>
        <dbReference type="ARBA" id="ARBA00022692"/>
    </source>
</evidence>
<dbReference type="InterPro" id="IPR003856">
    <property type="entry name" value="LPS_length_determ_N"/>
</dbReference>
<keyword evidence="10" id="KW-1185">Reference proteome</keyword>
<dbReference type="PANTHER" id="PTHR32309:SF13">
    <property type="entry name" value="FERRIC ENTEROBACTIN TRANSPORT PROTEIN FEPE"/>
    <property type="match status" value="1"/>
</dbReference>
<evidence type="ECO:0000256" key="5">
    <source>
        <dbReference type="ARBA" id="ARBA00022989"/>
    </source>
</evidence>
<evidence type="ECO:0000259" key="8">
    <source>
        <dbReference type="Pfam" id="PF02706"/>
    </source>
</evidence>
<evidence type="ECO:0000313" key="10">
    <source>
        <dbReference type="Proteomes" id="UP000272464"/>
    </source>
</evidence>
<name>A0A3S1B8S7_9BACL</name>
<evidence type="ECO:0000256" key="2">
    <source>
        <dbReference type="ARBA" id="ARBA00006683"/>
    </source>
</evidence>
<evidence type="ECO:0000256" key="6">
    <source>
        <dbReference type="ARBA" id="ARBA00023136"/>
    </source>
</evidence>
<keyword evidence="4 7" id="KW-0812">Transmembrane</keyword>
<reference evidence="9 10" key="1">
    <citation type="submission" date="2018-12" db="EMBL/GenBank/DDBJ databases">
        <authorList>
            <person name="Sun L."/>
            <person name="Chen Z."/>
        </authorList>
    </citation>
    <scope>NUCLEOTIDE SEQUENCE [LARGE SCALE GENOMIC DNA]</scope>
    <source>
        <strain evidence="9 10">3-5-3</strain>
    </source>
</reference>
<dbReference type="Pfam" id="PF02706">
    <property type="entry name" value="Wzz"/>
    <property type="match status" value="1"/>
</dbReference>
<dbReference type="OrthoDB" id="2360475at2"/>
<dbReference type="AlphaFoldDB" id="A0A3S1B8S7"/>
<proteinExistence type="inferred from homology"/>
<keyword evidence="3" id="KW-1003">Cell membrane</keyword>